<proteinExistence type="predicted"/>
<organism evidence="3 4">
    <name type="scientific">Cadophora malorum</name>
    <dbReference type="NCBI Taxonomy" id="108018"/>
    <lineage>
        <taxon>Eukaryota</taxon>
        <taxon>Fungi</taxon>
        <taxon>Dikarya</taxon>
        <taxon>Ascomycota</taxon>
        <taxon>Pezizomycotina</taxon>
        <taxon>Leotiomycetes</taxon>
        <taxon>Helotiales</taxon>
        <taxon>Ploettnerulaceae</taxon>
        <taxon>Cadophora</taxon>
    </lineage>
</organism>
<feature type="domain" description="Ubiquitin-like" evidence="2">
    <location>
        <begin position="29"/>
        <end position="104"/>
    </location>
</feature>
<feature type="compositionally biased region" description="Basic and acidic residues" evidence="1">
    <location>
        <begin position="381"/>
        <end position="392"/>
    </location>
</feature>
<dbReference type="EMBL" id="JAFJYH010000019">
    <property type="protein sequence ID" value="KAG4424589.1"/>
    <property type="molecule type" value="Genomic_DNA"/>
</dbReference>
<dbReference type="OrthoDB" id="442921at2759"/>
<feature type="domain" description="Ubiquitin-like" evidence="2">
    <location>
        <begin position="125"/>
        <end position="200"/>
    </location>
</feature>
<feature type="domain" description="Ubiquitin-like" evidence="2">
    <location>
        <begin position="221"/>
        <end position="296"/>
    </location>
</feature>
<dbReference type="InterPro" id="IPR022617">
    <property type="entry name" value="Rad60/SUMO-like_dom"/>
</dbReference>
<feature type="domain" description="Ubiquitin-like" evidence="2">
    <location>
        <begin position="314"/>
        <end position="390"/>
    </location>
</feature>
<evidence type="ECO:0000259" key="2">
    <source>
        <dbReference type="PROSITE" id="PS50053"/>
    </source>
</evidence>
<dbReference type="Pfam" id="PF11976">
    <property type="entry name" value="Rad60-SLD"/>
    <property type="match status" value="4"/>
</dbReference>
<reference evidence="3" key="1">
    <citation type="submission" date="2021-02" db="EMBL/GenBank/DDBJ databases">
        <title>Genome sequence Cadophora malorum strain M34.</title>
        <authorList>
            <person name="Stefanovic E."/>
            <person name="Vu D."/>
            <person name="Scully C."/>
            <person name="Dijksterhuis J."/>
            <person name="Roader J."/>
            <person name="Houbraken J."/>
        </authorList>
    </citation>
    <scope>NUCLEOTIDE SEQUENCE</scope>
    <source>
        <strain evidence="3">M34</strain>
    </source>
</reference>
<dbReference type="PROSITE" id="PS50053">
    <property type="entry name" value="UBIQUITIN_2"/>
    <property type="match status" value="4"/>
</dbReference>
<protein>
    <recommendedName>
        <fullName evidence="2">Ubiquitin-like domain-containing protein</fullName>
    </recommendedName>
</protein>
<keyword evidence="4" id="KW-1185">Reference proteome</keyword>
<feature type="region of interest" description="Disordered" evidence="1">
    <location>
        <begin position="1"/>
        <end position="30"/>
    </location>
</feature>
<sequence length="392" mass="43416">MSENAVPEGQAGSGSPMSEAKPEQKAGTLDIKIKDQQENETFFKIKNHTKFGKVFDAYCDRQSLARNTVRFLFEGTRVQDTDTPESLDLEDGDMIQAMLEQVGGDGSDAGAPAAEDEKPEKAGVINIKVKDQNEGEAFFKIKGHTKLGKVFDVYCDRQSLARNAVRFLFEGARIQDTDTPDSLEMQDGDMVQAMLEQVGGADEAGSADAKPEQKPEGGEHINIKVKDQNHQEIFFKIKPTTQILKVKKAYCDRQGLDILAVRFLFDGDRLQDDDTPASREMEDGDCIDVFLQQIGGTVDEAMSNGDTKPEPQRMSIKVKDANGYEVEFKCKSTTVLKKLMDAFCHERSRKPDSVRFFTPDGKRVTSTDTPQSLALEDGDLIEVHEEQQGGGL</sequence>
<feature type="region of interest" description="Disordered" evidence="1">
    <location>
        <begin position="200"/>
        <end position="219"/>
    </location>
</feature>
<dbReference type="AlphaFoldDB" id="A0A8H7WGQ5"/>
<evidence type="ECO:0000256" key="1">
    <source>
        <dbReference type="SAM" id="MobiDB-lite"/>
    </source>
</evidence>
<dbReference type="SUPFAM" id="SSF54236">
    <property type="entry name" value="Ubiquitin-like"/>
    <property type="match status" value="4"/>
</dbReference>
<dbReference type="SMART" id="SM00213">
    <property type="entry name" value="UBQ"/>
    <property type="match status" value="4"/>
</dbReference>
<dbReference type="InterPro" id="IPR029071">
    <property type="entry name" value="Ubiquitin-like_domsf"/>
</dbReference>
<gene>
    <name evidence="3" type="ORF">IFR04_002299</name>
</gene>
<evidence type="ECO:0000313" key="4">
    <source>
        <dbReference type="Proteomes" id="UP000664132"/>
    </source>
</evidence>
<comment type="caution">
    <text evidence="3">The sequence shown here is derived from an EMBL/GenBank/DDBJ whole genome shotgun (WGS) entry which is preliminary data.</text>
</comment>
<accession>A0A8H7WGQ5</accession>
<feature type="compositionally biased region" description="Basic and acidic residues" evidence="1">
    <location>
        <begin position="209"/>
        <end position="219"/>
    </location>
</feature>
<dbReference type="PANTHER" id="PTHR10562">
    <property type="entry name" value="SMALL UBIQUITIN-RELATED MODIFIER"/>
    <property type="match status" value="1"/>
</dbReference>
<dbReference type="Proteomes" id="UP000664132">
    <property type="component" value="Unassembled WGS sequence"/>
</dbReference>
<dbReference type="InterPro" id="IPR000626">
    <property type="entry name" value="Ubiquitin-like_dom"/>
</dbReference>
<feature type="region of interest" description="Disordered" evidence="1">
    <location>
        <begin position="357"/>
        <end position="392"/>
    </location>
</feature>
<dbReference type="FunFam" id="3.10.20.90:FF:000202">
    <property type="entry name" value="Small ubiquitin-related modifier I"/>
    <property type="match status" value="3"/>
</dbReference>
<name>A0A8H7WGQ5_9HELO</name>
<evidence type="ECO:0000313" key="3">
    <source>
        <dbReference type="EMBL" id="KAG4424589.1"/>
    </source>
</evidence>
<dbReference type="Gene3D" id="3.10.20.90">
    <property type="entry name" value="Phosphatidylinositol 3-kinase Catalytic Subunit, Chain A, domain 1"/>
    <property type="match status" value="4"/>
</dbReference>